<dbReference type="SUPFAM" id="SSF51182">
    <property type="entry name" value="RmlC-like cupins"/>
    <property type="match status" value="1"/>
</dbReference>
<dbReference type="CDD" id="cd06121">
    <property type="entry name" value="cupin_YML079wp"/>
    <property type="match status" value="1"/>
</dbReference>
<evidence type="ECO:0000259" key="1">
    <source>
        <dbReference type="Pfam" id="PF06172"/>
    </source>
</evidence>
<sequence>MTDPLPPKPACSAQQLLSALNLEPHTEGGYYRRTFQTDQRPMLASAGGQRYLMTSIYYLLTGDSPIGHFHLNQSDILHYFHLGDALEYCLVFPDSRLETRVMGSDVLAGQCLQLHVPGGVWKASRLLPGAAGYGLISEAVCPGFDYADMQLGCKHRLSERFPQHAKLFEQLCQA</sequence>
<dbReference type="InterPro" id="IPR009327">
    <property type="entry name" value="Cupin_DUF985"/>
</dbReference>
<accession>A0A3G7TRX6</accession>
<organism evidence="2 3">
    <name type="scientific">Pseudomonas chlororaphis</name>
    <dbReference type="NCBI Taxonomy" id="587753"/>
    <lineage>
        <taxon>Bacteria</taxon>
        <taxon>Pseudomonadati</taxon>
        <taxon>Pseudomonadota</taxon>
        <taxon>Gammaproteobacteria</taxon>
        <taxon>Pseudomonadales</taxon>
        <taxon>Pseudomonadaceae</taxon>
        <taxon>Pseudomonas</taxon>
    </lineage>
</organism>
<evidence type="ECO:0000313" key="2">
    <source>
        <dbReference type="EMBL" id="AZE49029.1"/>
    </source>
</evidence>
<dbReference type="Pfam" id="PF06172">
    <property type="entry name" value="Cupin_5"/>
    <property type="match status" value="1"/>
</dbReference>
<reference evidence="2 3" key="1">
    <citation type="submission" date="2018-03" db="EMBL/GenBank/DDBJ databases">
        <title>Diversity of phytobeneficial traits revealed by whole-genome analysis of worldwide-isolated phenazine-producing Pseudomonas spp.</title>
        <authorList>
            <person name="Biessy A."/>
            <person name="Novinscak A."/>
            <person name="Blom J."/>
            <person name="Leger G."/>
            <person name="Thomashow L.S."/>
            <person name="Cazorla F.M."/>
            <person name="Josic D."/>
            <person name="Filion M."/>
        </authorList>
    </citation>
    <scope>NUCLEOTIDE SEQUENCE [LARGE SCALE GENOMIC DNA]</scope>
    <source>
        <strain evidence="2 3">B25</strain>
    </source>
</reference>
<name>A0A3G7TRX6_9PSED</name>
<feature type="domain" description="DUF985" evidence="1">
    <location>
        <begin position="14"/>
        <end position="151"/>
    </location>
</feature>
<protein>
    <submittedName>
        <fullName evidence="2">Cupin superfamily protein</fullName>
    </submittedName>
</protein>
<dbReference type="EMBL" id="CP027753">
    <property type="protein sequence ID" value="AZE49029.1"/>
    <property type="molecule type" value="Genomic_DNA"/>
</dbReference>
<dbReference type="Gene3D" id="2.60.120.10">
    <property type="entry name" value="Jelly Rolls"/>
    <property type="match status" value="1"/>
</dbReference>
<dbReference type="PANTHER" id="PTHR33387:SF3">
    <property type="entry name" value="DUF985 DOMAIN-CONTAINING PROTEIN"/>
    <property type="match status" value="1"/>
</dbReference>
<dbReference type="RefSeq" id="WP_124320858.1">
    <property type="nucleotide sequence ID" value="NZ_CP027753.1"/>
</dbReference>
<dbReference type="InterPro" id="IPR011051">
    <property type="entry name" value="RmlC_Cupin_sf"/>
</dbReference>
<evidence type="ECO:0000313" key="3">
    <source>
        <dbReference type="Proteomes" id="UP000268048"/>
    </source>
</evidence>
<dbReference type="PANTHER" id="PTHR33387">
    <property type="entry name" value="RMLC-LIKE JELLY ROLL FOLD PROTEIN"/>
    <property type="match status" value="1"/>
</dbReference>
<dbReference type="InterPro" id="IPR014710">
    <property type="entry name" value="RmlC-like_jellyroll"/>
</dbReference>
<gene>
    <name evidence="2" type="ORF">C4K04_3357</name>
</gene>
<dbReference type="AlphaFoldDB" id="A0A3G7TRX6"/>
<proteinExistence type="predicted"/>
<dbReference type="InterPro" id="IPR039935">
    <property type="entry name" value="YML079W-like"/>
</dbReference>
<dbReference type="Proteomes" id="UP000268048">
    <property type="component" value="Chromosome"/>
</dbReference>